<feature type="transmembrane region" description="Helical" evidence="1">
    <location>
        <begin position="37"/>
        <end position="58"/>
    </location>
</feature>
<feature type="transmembrane region" description="Helical" evidence="1">
    <location>
        <begin position="73"/>
        <end position="94"/>
    </location>
</feature>
<dbReference type="Proteomes" id="UP000247459">
    <property type="component" value="Unassembled WGS sequence"/>
</dbReference>
<keyword evidence="1" id="KW-1133">Transmembrane helix</keyword>
<dbReference type="AlphaFoldDB" id="A0A2W0CQ82"/>
<dbReference type="InterPro" id="IPR014203">
    <property type="entry name" value="Spore_V_AC"/>
</dbReference>
<sequence>MPAQTKGSGNGKKSSSLSISEQDYKKVAKKHEPSRPILANCIKAFFVGGFICIIGQAIQEAFKAGFDMTSKEAASPTVAVMILISVILTCLGVYDKIAQWAGAGTAVPVTGFANSMCSAALEHRAEGLVLGVGANMFKLAGSVIVFGVVAAFIIGIIYAFLGLGGGHL</sequence>
<proteinExistence type="predicted"/>
<keyword evidence="1" id="KW-0812">Transmembrane</keyword>
<reference evidence="2 3" key="1">
    <citation type="submission" date="2018-01" db="EMBL/GenBank/DDBJ databases">
        <title>Genome sequence of the PGP bacterium Paenibacillus illinoisensis E3.</title>
        <authorList>
            <person name="Rolli E."/>
            <person name="Marasco R."/>
            <person name="Bessem C."/>
            <person name="Michoud G."/>
            <person name="Gaiarsa S."/>
            <person name="Borin S."/>
            <person name="Daffonchio D."/>
        </authorList>
    </citation>
    <scope>NUCLEOTIDE SEQUENCE [LARGE SCALE GENOMIC DNA]</scope>
    <source>
        <strain evidence="2 3">E3</strain>
    </source>
</reference>
<dbReference type="RefSeq" id="WP_176476053.1">
    <property type="nucleotide sequence ID" value="NZ_JAXBDC010000003.1"/>
</dbReference>
<dbReference type="NCBIfam" id="TIGR02838">
    <property type="entry name" value="spore_V_AC"/>
    <property type="match status" value="1"/>
</dbReference>
<dbReference type="PANTHER" id="PTHR38450:SF1">
    <property type="entry name" value="STAGE V SPORULATION PROTEIN AC"/>
    <property type="match status" value="1"/>
</dbReference>
<evidence type="ECO:0000256" key="1">
    <source>
        <dbReference type="SAM" id="Phobius"/>
    </source>
</evidence>
<evidence type="ECO:0000313" key="3">
    <source>
        <dbReference type="Proteomes" id="UP000247459"/>
    </source>
</evidence>
<gene>
    <name evidence="2" type="ORF">PIL02S_05195</name>
</gene>
<organism evidence="2 3">
    <name type="scientific">Paenibacillus illinoisensis</name>
    <dbReference type="NCBI Taxonomy" id="59845"/>
    <lineage>
        <taxon>Bacteria</taxon>
        <taxon>Bacillati</taxon>
        <taxon>Bacillota</taxon>
        <taxon>Bacilli</taxon>
        <taxon>Bacillales</taxon>
        <taxon>Paenibacillaceae</taxon>
        <taxon>Paenibacillus</taxon>
    </lineage>
</organism>
<accession>A0A2W0CQ82</accession>
<dbReference type="Pfam" id="PF03862">
    <property type="entry name" value="SpoVAC_SpoVAEB"/>
    <property type="match status" value="1"/>
</dbReference>
<name>A0A2W0CQ82_9BACL</name>
<evidence type="ECO:0000313" key="2">
    <source>
        <dbReference type="EMBL" id="PYY25831.1"/>
    </source>
</evidence>
<dbReference type="InterPro" id="IPR005562">
    <property type="entry name" value="SpoVA"/>
</dbReference>
<feature type="transmembrane region" description="Helical" evidence="1">
    <location>
        <begin position="139"/>
        <end position="161"/>
    </location>
</feature>
<protein>
    <submittedName>
        <fullName evidence="2">Stage V sporulation protein AC</fullName>
    </submittedName>
</protein>
<comment type="caution">
    <text evidence="2">The sequence shown here is derived from an EMBL/GenBank/DDBJ whole genome shotgun (WGS) entry which is preliminary data.</text>
</comment>
<dbReference type="PANTHER" id="PTHR38450">
    <property type="entry name" value="STAGE V SPORULATION PROTEIN AC-RELATED"/>
    <property type="match status" value="1"/>
</dbReference>
<dbReference type="EMBL" id="PRLG01000029">
    <property type="protein sequence ID" value="PYY25831.1"/>
    <property type="molecule type" value="Genomic_DNA"/>
</dbReference>
<keyword evidence="1" id="KW-0472">Membrane</keyword>